<dbReference type="PROSITE" id="PS50112">
    <property type="entry name" value="PAS"/>
    <property type="match status" value="1"/>
</dbReference>
<evidence type="ECO:0000259" key="2">
    <source>
        <dbReference type="PROSITE" id="PS50887"/>
    </source>
</evidence>
<dbReference type="NCBIfam" id="TIGR00229">
    <property type="entry name" value="sensory_box"/>
    <property type="match status" value="2"/>
</dbReference>
<feature type="domain" description="GGDEF" evidence="2">
    <location>
        <begin position="302"/>
        <end position="438"/>
    </location>
</feature>
<dbReference type="InterPro" id="IPR013656">
    <property type="entry name" value="PAS_4"/>
</dbReference>
<dbReference type="EMBL" id="BMMW01000006">
    <property type="protein sequence ID" value="GGK67816.1"/>
    <property type="molecule type" value="Genomic_DNA"/>
</dbReference>
<comment type="caution">
    <text evidence="3">The sequence shown here is derived from an EMBL/GenBank/DDBJ whole genome shotgun (WGS) entry which is preliminary data.</text>
</comment>
<accession>A0A917QTQ3</accession>
<evidence type="ECO:0000259" key="1">
    <source>
        <dbReference type="PROSITE" id="PS50112"/>
    </source>
</evidence>
<proteinExistence type="predicted"/>
<dbReference type="CDD" id="cd01949">
    <property type="entry name" value="GGDEF"/>
    <property type="match status" value="1"/>
</dbReference>
<dbReference type="PANTHER" id="PTHR44757">
    <property type="entry name" value="DIGUANYLATE CYCLASE DGCP"/>
    <property type="match status" value="1"/>
</dbReference>
<reference evidence="3" key="1">
    <citation type="journal article" date="2014" name="Int. J. Syst. Evol. Microbiol.">
        <title>Complete genome sequence of Corynebacterium casei LMG S-19264T (=DSM 44701T), isolated from a smear-ripened cheese.</title>
        <authorList>
            <consortium name="US DOE Joint Genome Institute (JGI-PGF)"/>
            <person name="Walter F."/>
            <person name="Albersmeier A."/>
            <person name="Kalinowski J."/>
            <person name="Ruckert C."/>
        </authorList>
    </citation>
    <scope>NUCLEOTIDE SEQUENCE</scope>
    <source>
        <strain evidence="3">CGMCC 4.7278</strain>
    </source>
</reference>
<dbReference type="Gene3D" id="3.30.450.20">
    <property type="entry name" value="PAS domain"/>
    <property type="match status" value="2"/>
</dbReference>
<dbReference type="InterPro" id="IPR000014">
    <property type="entry name" value="PAS"/>
</dbReference>
<dbReference type="InterPro" id="IPR035965">
    <property type="entry name" value="PAS-like_dom_sf"/>
</dbReference>
<dbReference type="RefSeq" id="WP_188831055.1">
    <property type="nucleotide sequence ID" value="NZ_BMMW01000006.1"/>
</dbReference>
<keyword evidence="4" id="KW-1185">Reference proteome</keyword>
<dbReference type="SMART" id="SM00091">
    <property type="entry name" value="PAS"/>
    <property type="match status" value="2"/>
</dbReference>
<evidence type="ECO:0000313" key="4">
    <source>
        <dbReference type="Proteomes" id="UP000612956"/>
    </source>
</evidence>
<dbReference type="InterPro" id="IPR029787">
    <property type="entry name" value="Nucleotide_cyclase"/>
</dbReference>
<dbReference type="Pfam" id="PF08448">
    <property type="entry name" value="PAS_4"/>
    <property type="match status" value="1"/>
</dbReference>
<dbReference type="Proteomes" id="UP000612956">
    <property type="component" value="Unassembled WGS sequence"/>
</dbReference>
<dbReference type="SUPFAM" id="SSF55785">
    <property type="entry name" value="PYP-like sensor domain (PAS domain)"/>
    <property type="match status" value="2"/>
</dbReference>
<dbReference type="NCBIfam" id="TIGR00254">
    <property type="entry name" value="GGDEF"/>
    <property type="match status" value="1"/>
</dbReference>
<evidence type="ECO:0000313" key="3">
    <source>
        <dbReference type="EMBL" id="GGK67816.1"/>
    </source>
</evidence>
<protein>
    <recommendedName>
        <fullName evidence="5">Diguanylate cyclase</fullName>
    </recommendedName>
</protein>
<sequence>MSARRDDEATAEQLARRYRLLIEHSPDAICVHVGGTIVLANPALVRLLGARSERDLLGLSITTFVHPGSVDAMVERIAGLTQSGIATKPTEMDLVGLDGRTVPVESVSVLTEWQGEFAYQVVLRDLSAQRAAEAAVTRAEAFFSSVVDQLEEGVLVVDQSGRLESLNPAGVRILGLTDAGQVLGRHMDDLPVTMVNLDGEPLRAGQHPMAHTLASGEPVTSYVFGVVRPDESIAWLACNCRLLHPDSGSSAGVSSFADVTEHRSNRKQLEYQATHDALTGLANRSLVLSELDAALADDGGRGIATVLFIDLDGFKIINDTLGHAVGDLVLREIAKRLQESLRTEDLVGRLGGDEFLVLLAGHPDVEDVPAVVERLRATIGEPVFAHGHRLEVTGSIGVAELGPGEDRSAEAVLHAADLAMYRNKPQHREGGIRRAATP</sequence>
<dbReference type="Pfam" id="PF13426">
    <property type="entry name" value="PAS_9"/>
    <property type="match status" value="1"/>
</dbReference>
<reference evidence="3" key="2">
    <citation type="submission" date="2020-09" db="EMBL/GenBank/DDBJ databases">
        <authorList>
            <person name="Sun Q."/>
            <person name="Zhou Y."/>
        </authorList>
    </citation>
    <scope>NUCLEOTIDE SEQUENCE</scope>
    <source>
        <strain evidence="3">CGMCC 4.7278</strain>
    </source>
</reference>
<organism evidence="3 4">
    <name type="scientific">Nocardia camponoti</name>
    <dbReference type="NCBI Taxonomy" id="1616106"/>
    <lineage>
        <taxon>Bacteria</taxon>
        <taxon>Bacillati</taxon>
        <taxon>Actinomycetota</taxon>
        <taxon>Actinomycetes</taxon>
        <taxon>Mycobacteriales</taxon>
        <taxon>Nocardiaceae</taxon>
        <taxon>Nocardia</taxon>
    </lineage>
</organism>
<dbReference type="CDD" id="cd00130">
    <property type="entry name" value="PAS"/>
    <property type="match status" value="2"/>
</dbReference>
<dbReference type="Pfam" id="PF00990">
    <property type="entry name" value="GGDEF"/>
    <property type="match status" value="1"/>
</dbReference>
<dbReference type="InterPro" id="IPR043128">
    <property type="entry name" value="Rev_trsase/Diguanyl_cyclase"/>
</dbReference>
<dbReference type="PROSITE" id="PS50887">
    <property type="entry name" value="GGDEF"/>
    <property type="match status" value="1"/>
</dbReference>
<evidence type="ECO:0008006" key="5">
    <source>
        <dbReference type="Google" id="ProtNLM"/>
    </source>
</evidence>
<dbReference type="InterPro" id="IPR052155">
    <property type="entry name" value="Biofilm_reg_signaling"/>
</dbReference>
<dbReference type="AlphaFoldDB" id="A0A917QTQ3"/>
<name>A0A917QTQ3_9NOCA</name>
<dbReference type="Gene3D" id="3.30.70.270">
    <property type="match status" value="1"/>
</dbReference>
<dbReference type="SMART" id="SM00267">
    <property type="entry name" value="GGDEF"/>
    <property type="match status" value="1"/>
</dbReference>
<feature type="domain" description="PAS" evidence="1">
    <location>
        <begin position="139"/>
        <end position="177"/>
    </location>
</feature>
<dbReference type="PANTHER" id="PTHR44757:SF2">
    <property type="entry name" value="BIOFILM ARCHITECTURE MAINTENANCE PROTEIN MBAA"/>
    <property type="match status" value="1"/>
</dbReference>
<dbReference type="SUPFAM" id="SSF55073">
    <property type="entry name" value="Nucleotide cyclase"/>
    <property type="match status" value="1"/>
</dbReference>
<dbReference type="InterPro" id="IPR000160">
    <property type="entry name" value="GGDEF_dom"/>
</dbReference>
<gene>
    <name evidence="3" type="ORF">GCM10011591_45010</name>
</gene>